<accession>A0AAW1TEG5</accession>
<dbReference type="Proteomes" id="UP001485043">
    <property type="component" value="Unassembled WGS sequence"/>
</dbReference>
<keyword evidence="4" id="KW-1185">Reference proteome</keyword>
<feature type="region of interest" description="Disordered" evidence="1">
    <location>
        <begin position="1"/>
        <end position="20"/>
    </location>
</feature>
<dbReference type="PANTHER" id="PTHR36365:SF1">
    <property type="entry name" value="OS05G0500400 PROTEIN"/>
    <property type="match status" value="1"/>
</dbReference>
<comment type="caution">
    <text evidence="3">The sequence shown here is derived from an EMBL/GenBank/DDBJ whole genome shotgun (WGS) entry which is preliminary data.</text>
</comment>
<dbReference type="GO" id="GO:0009507">
    <property type="term" value="C:chloroplast"/>
    <property type="evidence" value="ECO:0007669"/>
    <property type="project" value="TreeGrafter"/>
</dbReference>
<organism evidence="3 4">
    <name type="scientific">Apatococcus fuscideae</name>
    <dbReference type="NCBI Taxonomy" id="2026836"/>
    <lineage>
        <taxon>Eukaryota</taxon>
        <taxon>Viridiplantae</taxon>
        <taxon>Chlorophyta</taxon>
        <taxon>core chlorophytes</taxon>
        <taxon>Trebouxiophyceae</taxon>
        <taxon>Chlorellales</taxon>
        <taxon>Chlorellaceae</taxon>
        <taxon>Apatococcus</taxon>
    </lineage>
</organism>
<proteinExistence type="predicted"/>
<dbReference type="InterPro" id="IPR018962">
    <property type="entry name" value="DUF1995"/>
</dbReference>
<evidence type="ECO:0000259" key="2">
    <source>
        <dbReference type="Pfam" id="PF09353"/>
    </source>
</evidence>
<dbReference type="AlphaFoldDB" id="A0AAW1TEG5"/>
<gene>
    <name evidence="3" type="ORF">WJX84_001200</name>
</gene>
<dbReference type="PANTHER" id="PTHR36365">
    <property type="entry name" value="OS05G0500400 PROTEIN"/>
    <property type="match status" value="1"/>
</dbReference>
<evidence type="ECO:0000256" key="1">
    <source>
        <dbReference type="SAM" id="MobiDB-lite"/>
    </source>
</evidence>
<name>A0AAW1TEG5_9CHLO</name>
<evidence type="ECO:0000313" key="4">
    <source>
        <dbReference type="Proteomes" id="UP001485043"/>
    </source>
</evidence>
<dbReference type="Pfam" id="PF09353">
    <property type="entry name" value="DUF1995"/>
    <property type="match status" value="1"/>
</dbReference>
<sequence length="240" mass="25890">MQKQVRHPRRTPEPPATRESAIKQATDNVRVALGKSSKAKGFVGKTGRRLQVDIPLFDETSKAMAELCRDLLKSLPRDIAKQVSVGCADVDIALEASASLANHVFVLDDDMDPGQLSPILLLAAPSLDQIEEVRDLLQRSKGSAVIILNAGWTPQQISQLSPQLRNALQGFQQVYAFLPLGFKGFLKTTEGALVQSGDSAWQIFLKEVEPSGDLQVPVCSSQFAAGAQPVITCGQGLFAI</sequence>
<feature type="domain" description="DUF1995" evidence="2">
    <location>
        <begin position="15"/>
        <end position="208"/>
    </location>
</feature>
<evidence type="ECO:0000313" key="3">
    <source>
        <dbReference type="EMBL" id="KAK9867352.1"/>
    </source>
</evidence>
<reference evidence="3 4" key="1">
    <citation type="journal article" date="2024" name="Nat. Commun.">
        <title>Phylogenomics reveals the evolutionary origins of lichenization in chlorophyte algae.</title>
        <authorList>
            <person name="Puginier C."/>
            <person name="Libourel C."/>
            <person name="Otte J."/>
            <person name="Skaloud P."/>
            <person name="Haon M."/>
            <person name="Grisel S."/>
            <person name="Petersen M."/>
            <person name="Berrin J.G."/>
            <person name="Delaux P.M."/>
            <person name="Dal Grande F."/>
            <person name="Keller J."/>
        </authorList>
    </citation>
    <scope>NUCLEOTIDE SEQUENCE [LARGE SCALE GENOMIC DNA]</scope>
    <source>
        <strain evidence="3 4">SAG 2523</strain>
    </source>
</reference>
<protein>
    <recommendedName>
        <fullName evidence="2">DUF1995 domain-containing protein</fullName>
    </recommendedName>
</protein>
<dbReference type="EMBL" id="JALJOV010000092">
    <property type="protein sequence ID" value="KAK9867352.1"/>
    <property type="molecule type" value="Genomic_DNA"/>
</dbReference>